<dbReference type="EMBL" id="JAVRRA010009272">
    <property type="protein sequence ID" value="KAK5250179.1"/>
    <property type="molecule type" value="Genomic_DNA"/>
</dbReference>
<keyword evidence="3" id="KW-1185">Reference proteome</keyword>
<evidence type="ECO:0000256" key="1">
    <source>
        <dbReference type="SAM" id="MobiDB-lite"/>
    </source>
</evidence>
<dbReference type="Proteomes" id="UP001357485">
    <property type="component" value="Unassembled WGS sequence"/>
</dbReference>
<feature type="region of interest" description="Disordered" evidence="1">
    <location>
        <begin position="171"/>
        <end position="197"/>
    </location>
</feature>
<feature type="region of interest" description="Disordered" evidence="1">
    <location>
        <begin position="101"/>
        <end position="153"/>
    </location>
</feature>
<feature type="compositionally biased region" description="Polar residues" evidence="1">
    <location>
        <begin position="33"/>
        <end position="43"/>
    </location>
</feature>
<sequence>MADCGPSNALQNFKQQTSADRSLQQDRLRSRQNPAQTFRSPGSNEGILDPEFEVFQAGLPSAPPEFQHFQQQPPPHFHPTSFTPSPGAPAWASDFQRLHISSPNPSIQQQSFRQQPQQQNASAWHQDCMRQQGAPPPSQLLHNPPQPMFSNFNMSGMSGFSGYSGGSYSPGLSSIAQGKQRESETVEHFDDAAFEKAFDDAREEMMSETKLTNGDLANYQTQLLLLEQQNKARLKMALQEPSNSEEQDSMLEANVTDQTLGEAQQREQLMHDQESSS</sequence>
<feature type="non-terminal residue" evidence="2">
    <location>
        <position position="277"/>
    </location>
</feature>
<evidence type="ECO:0000313" key="2">
    <source>
        <dbReference type="EMBL" id="KAK5250179.1"/>
    </source>
</evidence>
<feature type="region of interest" description="Disordered" evidence="1">
    <location>
        <begin position="237"/>
        <end position="256"/>
    </location>
</feature>
<feature type="compositionally biased region" description="Polar residues" evidence="1">
    <location>
        <begin position="8"/>
        <end position="19"/>
    </location>
</feature>
<protein>
    <submittedName>
        <fullName evidence="2">Uncharacterized protein</fullName>
    </submittedName>
</protein>
<organism evidence="2 3">
    <name type="scientific">Cryomyces antarcticus</name>
    <dbReference type="NCBI Taxonomy" id="329879"/>
    <lineage>
        <taxon>Eukaryota</taxon>
        <taxon>Fungi</taxon>
        <taxon>Dikarya</taxon>
        <taxon>Ascomycota</taxon>
        <taxon>Pezizomycotina</taxon>
        <taxon>Dothideomycetes</taxon>
        <taxon>Dothideomycetes incertae sedis</taxon>
        <taxon>Cryomyces</taxon>
    </lineage>
</organism>
<feature type="region of interest" description="Disordered" evidence="1">
    <location>
        <begin position="61"/>
        <end position="86"/>
    </location>
</feature>
<name>A0ABR0LW89_9PEZI</name>
<accession>A0ABR0LW89</accession>
<feature type="region of interest" description="Disordered" evidence="1">
    <location>
        <begin position="1"/>
        <end position="48"/>
    </location>
</feature>
<evidence type="ECO:0000313" key="3">
    <source>
        <dbReference type="Proteomes" id="UP001357485"/>
    </source>
</evidence>
<proteinExistence type="predicted"/>
<comment type="caution">
    <text evidence="2">The sequence shown here is derived from an EMBL/GenBank/DDBJ whole genome shotgun (WGS) entry which is preliminary data.</text>
</comment>
<feature type="compositionally biased region" description="Low complexity" evidence="1">
    <location>
        <begin position="101"/>
        <end position="119"/>
    </location>
</feature>
<reference evidence="2 3" key="1">
    <citation type="submission" date="2023-08" db="EMBL/GenBank/DDBJ databases">
        <title>Black Yeasts Isolated from many extreme environments.</title>
        <authorList>
            <person name="Coleine C."/>
            <person name="Stajich J.E."/>
            <person name="Selbmann L."/>
        </authorList>
    </citation>
    <scope>NUCLEOTIDE SEQUENCE [LARGE SCALE GENOMIC DNA]</scope>
    <source>
        <strain evidence="2 3">CCFEE 536</strain>
    </source>
</reference>
<feature type="compositionally biased region" description="Basic and acidic residues" evidence="1">
    <location>
        <begin position="179"/>
        <end position="197"/>
    </location>
</feature>
<gene>
    <name evidence="2" type="ORF">LTR16_006041</name>
</gene>